<accession>A0A937JAA8</accession>
<dbReference type="PANTHER" id="PTHR43570:SF20">
    <property type="entry name" value="ALDEHYDE DEHYDROGENASE ALDX-RELATED"/>
    <property type="match status" value="1"/>
</dbReference>
<evidence type="ECO:0000256" key="7">
    <source>
        <dbReference type="RuleBase" id="RU003345"/>
    </source>
</evidence>
<evidence type="ECO:0000256" key="3">
    <source>
        <dbReference type="ARBA" id="ARBA00023027"/>
    </source>
</evidence>
<keyword evidence="2 4" id="KW-0560">Oxidoreductase</keyword>
<dbReference type="Gene3D" id="3.40.605.10">
    <property type="entry name" value="Aldehyde Dehydrogenase, Chain A, domain 1"/>
    <property type="match status" value="1"/>
</dbReference>
<dbReference type="PROSITE" id="PS00687">
    <property type="entry name" value="ALDEHYDE_DEHYDR_GLU"/>
    <property type="match status" value="1"/>
</dbReference>
<dbReference type="AlphaFoldDB" id="A0A937JAA8"/>
<dbReference type="Proteomes" id="UP000705230">
    <property type="component" value="Unassembled WGS sequence"/>
</dbReference>
<gene>
    <name evidence="9" type="ORF">ISR29_00995</name>
</gene>
<dbReference type="InterPro" id="IPR015590">
    <property type="entry name" value="Aldehyde_DH_dom"/>
</dbReference>
<dbReference type="GO" id="GO:0006081">
    <property type="term" value="P:aldehyde metabolic process"/>
    <property type="evidence" value="ECO:0007669"/>
    <property type="project" value="InterPro"/>
</dbReference>
<dbReference type="SUPFAM" id="SSF53720">
    <property type="entry name" value="ALDH-like"/>
    <property type="match status" value="1"/>
</dbReference>
<dbReference type="PANTHER" id="PTHR43570">
    <property type="entry name" value="ALDEHYDE DEHYDROGENASE"/>
    <property type="match status" value="1"/>
</dbReference>
<dbReference type="InterPro" id="IPR012394">
    <property type="entry name" value="Aldehyde_DH_NAD(P)"/>
</dbReference>
<dbReference type="InterPro" id="IPR029510">
    <property type="entry name" value="Ald_DH_CS_GLU"/>
</dbReference>
<evidence type="ECO:0000256" key="1">
    <source>
        <dbReference type="ARBA" id="ARBA00009986"/>
    </source>
</evidence>
<organism evidence="9 10">
    <name type="scientific">SAR86 cluster bacterium</name>
    <dbReference type="NCBI Taxonomy" id="2030880"/>
    <lineage>
        <taxon>Bacteria</taxon>
        <taxon>Pseudomonadati</taxon>
        <taxon>Pseudomonadota</taxon>
        <taxon>Gammaproteobacteria</taxon>
        <taxon>SAR86 cluster</taxon>
    </lineage>
</organism>
<dbReference type="Pfam" id="PF00171">
    <property type="entry name" value="Aldedh"/>
    <property type="match status" value="1"/>
</dbReference>
<comment type="similarity">
    <text evidence="1 4 7">Belongs to the aldehyde dehydrogenase family.</text>
</comment>
<dbReference type="EMBL" id="JADHSG010000001">
    <property type="protein sequence ID" value="MBL6902763.1"/>
    <property type="molecule type" value="Genomic_DNA"/>
</dbReference>
<feature type="domain" description="Aldehyde dehydrogenase" evidence="8">
    <location>
        <begin position="30"/>
        <end position="444"/>
    </location>
</feature>
<dbReference type="PIRSF" id="PIRSF036492">
    <property type="entry name" value="ALDH"/>
    <property type="match status" value="1"/>
</dbReference>
<evidence type="ECO:0000313" key="10">
    <source>
        <dbReference type="Proteomes" id="UP000705230"/>
    </source>
</evidence>
<dbReference type="GO" id="GO:0004029">
    <property type="term" value="F:aldehyde dehydrogenase (NAD+) activity"/>
    <property type="evidence" value="ECO:0007669"/>
    <property type="project" value="TreeGrafter"/>
</dbReference>
<proteinExistence type="inferred from homology"/>
<name>A0A937JAA8_9GAMM</name>
<evidence type="ECO:0000259" key="8">
    <source>
        <dbReference type="Pfam" id="PF00171"/>
    </source>
</evidence>
<dbReference type="CDD" id="cd07133">
    <property type="entry name" value="ALDH_CALDH_CalB"/>
    <property type="match status" value="1"/>
</dbReference>
<dbReference type="InterPro" id="IPR016162">
    <property type="entry name" value="Ald_DH_N"/>
</dbReference>
<protein>
    <recommendedName>
        <fullName evidence="4">Aldehyde dehydrogenase</fullName>
    </recommendedName>
</protein>
<evidence type="ECO:0000256" key="5">
    <source>
        <dbReference type="PIRSR" id="PIRSR036492-1"/>
    </source>
</evidence>
<reference evidence="9" key="1">
    <citation type="submission" date="2020-10" db="EMBL/GenBank/DDBJ databases">
        <title>Microbiome of the Black Sea water column analyzed by genome centric metagenomics.</title>
        <authorList>
            <person name="Cabello-Yeves P.J."/>
            <person name="Callieri C."/>
            <person name="Picazo A."/>
            <person name="Mehrshad M."/>
            <person name="Haro-Moreno J.M."/>
            <person name="Roda-Garcia J."/>
            <person name="Dzembekova N."/>
            <person name="Slabakova V."/>
            <person name="Slabakova N."/>
            <person name="Moncheva S."/>
            <person name="Rodriguez-Valera F."/>
        </authorList>
    </citation>
    <scope>NUCLEOTIDE SEQUENCE</scope>
    <source>
        <strain evidence="9">BS30m-G43</strain>
    </source>
</reference>
<dbReference type="GO" id="GO:0005737">
    <property type="term" value="C:cytoplasm"/>
    <property type="evidence" value="ECO:0007669"/>
    <property type="project" value="TreeGrafter"/>
</dbReference>
<evidence type="ECO:0000313" key="9">
    <source>
        <dbReference type="EMBL" id="MBL6902763.1"/>
    </source>
</evidence>
<evidence type="ECO:0000256" key="4">
    <source>
        <dbReference type="PIRNR" id="PIRNR036492"/>
    </source>
</evidence>
<keyword evidence="3" id="KW-0520">NAD</keyword>
<evidence type="ECO:0000256" key="2">
    <source>
        <dbReference type="ARBA" id="ARBA00023002"/>
    </source>
</evidence>
<comment type="caution">
    <text evidence="9">The sequence shown here is derived from an EMBL/GenBank/DDBJ whole genome shotgun (WGS) entry which is preliminary data.</text>
</comment>
<evidence type="ECO:0000256" key="6">
    <source>
        <dbReference type="PROSITE-ProRule" id="PRU10007"/>
    </source>
</evidence>
<dbReference type="InterPro" id="IPR016163">
    <property type="entry name" value="Ald_DH_C"/>
</dbReference>
<sequence length="476" mass="53196">MESSKQEMERVLQLQKQFLITNGPPSNALRIDRIERLKSMLNDNRYKFVDAMNEDFGVRGRDTTLLSDIYTVLPSLNRAIKDLPKWTKKEKRKANSPFNLFGAKAYIQYEPLGTVGMISPWNFPAFLAFTPLAGIFSAGNQVMHKPSEHTPNTSNLMKELCDNTFDETEFATFLGGPETGAAFTEIQFDHLLYTGGGKVARYVMQSAAKNLVPVTLELGGKSPVIVSKSADAKATAKRVMFGKTLNSGQICLAPDYVMVHKSKKDDFVNSIKDVVNEYYPTIKDNSDYTSIINENHYDRIQNLISDAKEKGATIETINPANEDFTQQEFFKIPPTLIFNVDDSMDVMKEEIFGPVLPIIEYESLDETISYVNNNDKPLGLYYFGNDKNEESHVIENTSSGGVTVNNVLGHLQQGDLPFGGVGPSGMGQYDGHDGFKNFSNQKAVYKDISFRLDGLFSSIRPPYKGDIEKVLKSLLK</sequence>
<dbReference type="InterPro" id="IPR016161">
    <property type="entry name" value="Ald_DH/histidinol_DH"/>
</dbReference>
<dbReference type="FunFam" id="3.40.309.10:FF:000003">
    <property type="entry name" value="Aldehyde dehydrogenase"/>
    <property type="match status" value="1"/>
</dbReference>
<dbReference type="Gene3D" id="3.40.309.10">
    <property type="entry name" value="Aldehyde Dehydrogenase, Chain A, domain 2"/>
    <property type="match status" value="1"/>
</dbReference>
<feature type="active site" evidence="5">
    <location>
        <position position="251"/>
    </location>
</feature>
<feature type="active site" evidence="5 6">
    <location>
        <position position="217"/>
    </location>
</feature>